<keyword evidence="3" id="KW-0804">Transcription</keyword>
<evidence type="ECO:0000313" key="5">
    <source>
        <dbReference type="EMBL" id="GGO79381.1"/>
    </source>
</evidence>
<dbReference type="InterPro" id="IPR020449">
    <property type="entry name" value="Tscrpt_reg_AraC-type_HTH"/>
</dbReference>
<evidence type="ECO:0000256" key="2">
    <source>
        <dbReference type="ARBA" id="ARBA00023125"/>
    </source>
</evidence>
<accession>A0A917ZA36</accession>
<keyword evidence="1" id="KW-0805">Transcription regulation</keyword>
<dbReference type="InterPro" id="IPR018060">
    <property type="entry name" value="HTH_AraC"/>
</dbReference>
<dbReference type="Gene3D" id="1.10.10.60">
    <property type="entry name" value="Homeodomain-like"/>
    <property type="match status" value="1"/>
</dbReference>
<evidence type="ECO:0000256" key="3">
    <source>
        <dbReference type="ARBA" id="ARBA00023163"/>
    </source>
</evidence>
<dbReference type="PANTHER" id="PTHR47894:SF4">
    <property type="entry name" value="HTH-TYPE TRANSCRIPTIONAL REGULATOR GADX"/>
    <property type="match status" value="1"/>
</dbReference>
<evidence type="ECO:0000313" key="6">
    <source>
        <dbReference type="Proteomes" id="UP000599578"/>
    </source>
</evidence>
<sequence length="342" mass="38068">MQSHQYGIRSGTLLGFSELCRQHKLNPLELLAQEGLSPAVLRFQDLKISQEHLARVLSRATAKSGNPLFPLLLAHENAIEALGPLGLLACQCPTIGDSLTAMQKHMHFHGQANQVEFKVDGDEVKLTLDMSLDSTIDLIPHIELAIGRGVRLLQAMLQNNQPLTCACFRHSPNTAVEEYEKLLGVPVHFDQPANAIMFPARYLEQQPAAASDRARRYFEAYLARTGHGYEKPLSQQVLSLVRELIPTGDASATTVARLLGMRPRSLQHQLKATHSSFSSILNEARFDLARDALTQSDVSLTDLALQLGYSELSAFSRAFKRWSGCSPQQWRERQERVPEQSP</sequence>
<dbReference type="PROSITE" id="PS01124">
    <property type="entry name" value="HTH_ARAC_FAMILY_2"/>
    <property type="match status" value="1"/>
</dbReference>
<protein>
    <submittedName>
        <fullName evidence="5">AraC family transcriptional regulator</fullName>
    </submittedName>
</protein>
<dbReference type="SUPFAM" id="SSF46689">
    <property type="entry name" value="Homeodomain-like"/>
    <property type="match status" value="1"/>
</dbReference>
<comment type="caution">
    <text evidence="5">The sequence shown here is derived from an EMBL/GenBank/DDBJ whole genome shotgun (WGS) entry which is preliminary data.</text>
</comment>
<dbReference type="GO" id="GO:0003700">
    <property type="term" value="F:DNA-binding transcription factor activity"/>
    <property type="evidence" value="ECO:0007669"/>
    <property type="project" value="InterPro"/>
</dbReference>
<evidence type="ECO:0000259" key="4">
    <source>
        <dbReference type="PROSITE" id="PS01124"/>
    </source>
</evidence>
<dbReference type="AlphaFoldDB" id="A0A917ZA36"/>
<dbReference type="GO" id="GO:0000976">
    <property type="term" value="F:transcription cis-regulatory region binding"/>
    <property type="evidence" value="ECO:0007669"/>
    <property type="project" value="TreeGrafter"/>
</dbReference>
<dbReference type="RefSeq" id="WP_188859739.1">
    <property type="nucleotide sequence ID" value="NZ_BMLT01000003.1"/>
</dbReference>
<dbReference type="PANTHER" id="PTHR47894">
    <property type="entry name" value="HTH-TYPE TRANSCRIPTIONAL REGULATOR GADX"/>
    <property type="match status" value="1"/>
</dbReference>
<organism evidence="5 6">
    <name type="scientific">Marinobacterium nitratireducens</name>
    <dbReference type="NCBI Taxonomy" id="518897"/>
    <lineage>
        <taxon>Bacteria</taxon>
        <taxon>Pseudomonadati</taxon>
        <taxon>Pseudomonadota</taxon>
        <taxon>Gammaproteobacteria</taxon>
        <taxon>Oceanospirillales</taxon>
        <taxon>Oceanospirillaceae</taxon>
        <taxon>Marinobacterium</taxon>
    </lineage>
</organism>
<name>A0A917ZA36_9GAMM</name>
<dbReference type="Pfam" id="PF12625">
    <property type="entry name" value="Arabinose_bd"/>
    <property type="match status" value="1"/>
</dbReference>
<dbReference type="SMART" id="SM00342">
    <property type="entry name" value="HTH_ARAC"/>
    <property type="match status" value="1"/>
</dbReference>
<keyword evidence="2" id="KW-0238">DNA-binding</keyword>
<dbReference type="EMBL" id="BMLT01000003">
    <property type="protein sequence ID" value="GGO79381.1"/>
    <property type="molecule type" value="Genomic_DNA"/>
</dbReference>
<dbReference type="PRINTS" id="PR00032">
    <property type="entry name" value="HTHARAC"/>
</dbReference>
<gene>
    <name evidence="5" type="ORF">GCM10011348_13510</name>
</gene>
<proteinExistence type="predicted"/>
<dbReference type="Proteomes" id="UP000599578">
    <property type="component" value="Unassembled WGS sequence"/>
</dbReference>
<feature type="domain" description="HTH araC/xylS-type" evidence="4">
    <location>
        <begin position="235"/>
        <end position="333"/>
    </location>
</feature>
<reference evidence="5 6" key="1">
    <citation type="journal article" date="2014" name="Int. J. Syst. Evol. Microbiol.">
        <title>Complete genome sequence of Corynebacterium casei LMG S-19264T (=DSM 44701T), isolated from a smear-ripened cheese.</title>
        <authorList>
            <consortium name="US DOE Joint Genome Institute (JGI-PGF)"/>
            <person name="Walter F."/>
            <person name="Albersmeier A."/>
            <person name="Kalinowski J."/>
            <person name="Ruckert C."/>
        </authorList>
    </citation>
    <scope>NUCLEOTIDE SEQUENCE [LARGE SCALE GENOMIC DNA]</scope>
    <source>
        <strain evidence="5 6">CGMCC 1.7286</strain>
    </source>
</reference>
<dbReference type="InterPro" id="IPR009057">
    <property type="entry name" value="Homeodomain-like_sf"/>
</dbReference>
<evidence type="ECO:0000256" key="1">
    <source>
        <dbReference type="ARBA" id="ARBA00023015"/>
    </source>
</evidence>
<dbReference type="Pfam" id="PF12833">
    <property type="entry name" value="HTH_18"/>
    <property type="match status" value="1"/>
</dbReference>
<dbReference type="GO" id="GO:0005829">
    <property type="term" value="C:cytosol"/>
    <property type="evidence" value="ECO:0007669"/>
    <property type="project" value="TreeGrafter"/>
</dbReference>
<keyword evidence="6" id="KW-1185">Reference proteome</keyword>
<dbReference type="InterPro" id="IPR032687">
    <property type="entry name" value="AraC-type_N"/>
</dbReference>